<reference evidence="3 4" key="1">
    <citation type="journal article" date="2025" name="Microbiol. Resour. Announc.">
        <title>Draft genome sequences for Neonectria magnoliae and Neonectria punicea, canker pathogens of Liriodendron tulipifera and Acer saccharum in West Virginia.</title>
        <authorList>
            <person name="Petronek H.M."/>
            <person name="Kasson M.T."/>
            <person name="Metheny A.M."/>
            <person name="Stauder C.M."/>
            <person name="Lovett B."/>
            <person name="Lynch S.C."/>
            <person name="Garnas J.R."/>
            <person name="Kasson L.R."/>
            <person name="Stajich J.E."/>
        </authorList>
    </citation>
    <scope>NUCLEOTIDE SEQUENCE [LARGE SCALE GENOMIC DNA]</scope>
    <source>
        <strain evidence="3 4">NRRL 64651</strain>
    </source>
</reference>
<evidence type="ECO:0000313" key="3">
    <source>
        <dbReference type="EMBL" id="KAK7419814.1"/>
    </source>
</evidence>
<evidence type="ECO:0000313" key="4">
    <source>
        <dbReference type="Proteomes" id="UP001498421"/>
    </source>
</evidence>
<evidence type="ECO:0000256" key="1">
    <source>
        <dbReference type="SAM" id="Coils"/>
    </source>
</evidence>
<keyword evidence="1" id="KW-0175">Coiled coil</keyword>
<evidence type="ECO:0000256" key="2">
    <source>
        <dbReference type="SAM" id="MobiDB-lite"/>
    </source>
</evidence>
<feature type="compositionally biased region" description="Low complexity" evidence="2">
    <location>
        <begin position="80"/>
        <end position="110"/>
    </location>
</feature>
<feature type="compositionally biased region" description="Pro residues" evidence="2">
    <location>
        <begin position="1"/>
        <end position="35"/>
    </location>
</feature>
<feature type="region of interest" description="Disordered" evidence="2">
    <location>
        <begin position="358"/>
        <end position="426"/>
    </location>
</feature>
<name>A0ABR1HF46_9HYPO</name>
<protein>
    <submittedName>
        <fullName evidence="3">Uncharacterized protein</fullName>
    </submittedName>
</protein>
<organism evidence="3 4">
    <name type="scientific">Neonectria magnoliae</name>
    <dbReference type="NCBI Taxonomy" id="2732573"/>
    <lineage>
        <taxon>Eukaryota</taxon>
        <taxon>Fungi</taxon>
        <taxon>Dikarya</taxon>
        <taxon>Ascomycota</taxon>
        <taxon>Pezizomycotina</taxon>
        <taxon>Sordariomycetes</taxon>
        <taxon>Hypocreomycetidae</taxon>
        <taxon>Hypocreales</taxon>
        <taxon>Nectriaceae</taxon>
        <taxon>Neonectria</taxon>
    </lineage>
</organism>
<feature type="region of interest" description="Disordered" evidence="2">
    <location>
        <begin position="1"/>
        <end position="110"/>
    </location>
</feature>
<keyword evidence="4" id="KW-1185">Reference proteome</keyword>
<dbReference type="PANTHER" id="PTHR39472">
    <property type="entry name" value="EXPRESSED PROTEIN"/>
    <property type="match status" value="1"/>
</dbReference>
<sequence>MNFPTPPNPHDPSPSPSASPSPPPRHHQQPPPHPQVSPQQQLAQQLAHQLAYHQLGNTTNGNSTNNGGGGGGTGNVVPGQQQIQIQLHHQQQQQQQQQGQQQGQQQQHQHATMMNGMNGTNMAAGMPVPTPAGHQAELNYIYGMVEELSRQLAENRRVTEDIVSGLGRVRNRAKTHGLGNEEVIDGVADNLNGQEQNIDALISLLSESLEKAKFSRDSNASLLSQYANAMALMLRQFHEYKTKHVTDVAAWHRSYRRQLADARDENARLREQIWSMQRHAGKANDSLRDFRRKYDEDEARWDRRVDDKAARQELRFWKRMAMPELEDDDPYWSDDDDIIDPAEKDRLRDLDLKAAQEQIDSQAEDSDGGPQGPQMHVMGMGMPMSMPMNMMGGIAMQREDSAAGHGMPAPPPRPLSAASSTGSTGQ</sequence>
<dbReference type="Proteomes" id="UP001498421">
    <property type="component" value="Unassembled WGS sequence"/>
</dbReference>
<dbReference type="EMBL" id="JAZAVK010000144">
    <property type="protein sequence ID" value="KAK7419814.1"/>
    <property type="molecule type" value="Genomic_DNA"/>
</dbReference>
<dbReference type="PANTHER" id="PTHR39472:SF1">
    <property type="entry name" value="EXPRESSED PROTEIN"/>
    <property type="match status" value="1"/>
</dbReference>
<accession>A0ABR1HF46</accession>
<feature type="compositionally biased region" description="Low complexity" evidence="2">
    <location>
        <begin position="36"/>
        <end position="65"/>
    </location>
</feature>
<feature type="coiled-coil region" evidence="1">
    <location>
        <begin position="252"/>
        <end position="279"/>
    </location>
</feature>
<comment type="caution">
    <text evidence="3">The sequence shown here is derived from an EMBL/GenBank/DDBJ whole genome shotgun (WGS) entry which is preliminary data.</text>
</comment>
<feature type="compositionally biased region" description="Low complexity" evidence="2">
    <location>
        <begin position="372"/>
        <end position="396"/>
    </location>
</feature>
<proteinExistence type="predicted"/>
<gene>
    <name evidence="3" type="ORF">QQZ08_010702</name>
</gene>